<dbReference type="InterPro" id="IPR018968">
    <property type="entry name" value="Phasin"/>
</dbReference>
<dbReference type="Proteomes" id="UP001380365">
    <property type="component" value="Unassembled WGS sequence"/>
</dbReference>
<feature type="region of interest" description="Disordered" evidence="1">
    <location>
        <begin position="84"/>
        <end position="105"/>
    </location>
</feature>
<feature type="domain" description="Phasin" evidence="2">
    <location>
        <begin position="146"/>
        <end position="245"/>
    </location>
</feature>
<keyword evidence="4" id="KW-1185">Reference proteome</keyword>
<proteinExistence type="predicted"/>
<name>A0ABU8Q5D7_9SPHN</name>
<gene>
    <name evidence="3" type="ORF">WH159_07000</name>
</gene>
<comment type="caution">
    <text evidence="3">The sequence shown here is derived from an EMBL/GenBank/DDBJ whole genome shotgun (WGS) entry which is preliminary data.</text>
</comment>
<feature type="compositionally biased region" description="Low complexity" evidence="1">
    <location>
        <begin position="84"/>
        <end position="100"/>
    </location>
</feature>
<feature type="region of interest" description="Disordered" evidence="1">
    <location>
        <begin position="1"/>
        <end position="37"/>
    </location>
</feature>
<dbReference type="EMBL" id="JBBGZA010000001">
    <property type="protein sequence ID" value="MEJ5094284.1"/>
    <property type="molecule type" value="Genomic_DNA"/>
</dbReference>
<evidence type="ECO:0000313" key="4">
    <source>
        <dbReference type="Proteomes" id="UP001380365"/>
    </source>
</evidence>
<protein>
    <submittedName>
        <fullName evidence="3">Phasin family protein</fullName>
    </submittedName>
</protein>
<reference evidence="3 4" key="1">
    <citation type="submission" date="2023-12" db="EMBL/GenBank/DDBJ databases">
        <title>Gut-associated functions are favored during microbiome assembly across C. elegans life.</title>
        <authorList>
            <person name="Zimmermann J."/>
        </authorList>
    </citation>
    <scope>NUCLEOTIDE SEQUENCE [LARGE SCALE GENOMIC DNA]</scope>
    <source>
        <strain evidence="3 4">JUb134</strain>
    </source>
</reference>
<dbReference type="Pfam" id="PF09361">
    <property type="entry name" value="Phasin_2"/>
    <property type="match status" value="1"/>
</dbReference>
<organism evidence="3 4">
    <name type="scientific">Sphingomonas molluscorum</name>
    <dbReference type="NCBI Taxonomy" id="418184"/>
    <lineage>
        <taxon>Bacteria</taxon>
        <taxon>Pseudomonadati</taxon>
        <taxon>Pseudomonadota</taxon>
        <taxon>Alphaproteobacteria</taxon>
        <taxon>Sphingomonadales</taxon>
        <taxon>Sphingomonadaceae</taxon>
        <taxon>Sphingomonas</taxon>
    </lineage>
</organism>
<evidence type="ECO:0000256" key="1">
    <source>
        <dbReference type="SAM" id="MobiDB-lite"/>
    </source>
</evidence>
<dbReference type="RefSeq" id="WP_132883208.1">
    <property type="nucleotide sequence ID" value="NZ_JBBGZA010000001.1"/>
</dbReference>
<feature type="compositionally biased region" description="Low complexity" evidence="1">
    <location>
        <begin position="9"/>
        <end position="26"/>
    </location>
</feature>
<sequence>MAGKEPKAKAPAPLARKAPPLRAKPAVSPPPVAAAAEKKPVEVPFVAAAAPEPIEQLVAPVTAQLETIADKPADTAAAAMAAADVQAHAGETSPDAAQPAAPAPEERTMIHTNEAAEATTDKAQALFSDFNARTKAAMEKSAKSVEEMTDFAKGNVEALLEASRIAAKGLESIGHDAADFGRRNFENATATMKTLASVKSPTEFFKLQSDFFRGAFDSFVAETSKNTEAMLKLAGDAAQPLSNRVALATDKFKVVGA</sequence>
<accession>A0ABU8Q5D7</accession>
<evidence type="ECO:0000313" key="3">
    <source>
        <dbReference type="EMBL" id="MEJ5094284.1"/>
    </source>
</evidence>
<evidence type="ECO:0000259" key="2">
    <source>
        <dbReference type="Pfam" id="PF09361"/>
    </source>
</evidence>